<dbReference type="RefSeq" id="WP_181612273.1">
    <property type="nucleotide sequence ID" value="NZ_BAABAM010000017.1"/>
</dbReference>
<dbReference type="GO" id="GO:0016740">
    <property type="term" value="F:transferase activity"/>
    <property type="evidence" value="ECO:0007669"/>
    <property type="project" value="UniProtKB-KW"/>
</dbReference>
<gene>
    <name evidence="1" type="ORF">HNR30_004822</name>
</gene>
<dbReference type="InterPro" id="IPR019646">
    <property type="entry name" value="Aminoglyc_AdlTrfase"/>
</dbReference>
<name>A0A7W0CLT2_9ACTN</name>
<dbReference type="Pfam" id="PF10706">
    <property type="entry name" value="Aminoglyc_resit"/>
    <property type="match status" value="1"/>
</dbReference>
<sequence length="174" mass="18672">MMTAADVLGFLDVVREAGARVWIDGGWGVDACLGAQTRPHADLDIAIEHRHLDAVTGALTALGYRPVPRPDTSAWNFVLGDEHGRRIDFHVITFDAGGDGVLGPAENGDAYPAGSLAGRGEIGGRTVDCVTPEWLVRFHTGYEADAGDWADVKALCERFGLPIPADYARWTLES</sequence>
<keyword evidence="2" id="KW-1185">Reference proteome</keyword>
<organism evidence="1 2">
    <name type="scientific">Nonomuraea soli</name>
    <dbReference type="NCBI Taxonomy" id="1032476"/>
    <lineage>
        <taxon>Bacteria</taxon>
        <taxon>Bacillati</taxon>
        <taxon>Actinomycetota</taxon>
        <taxon>Actinomycetes</taxon>
        <taxon>Streptosporangiales</taxon>
        <taxon>Streptosporangiaceae</taxon>
        <taxon>Nonomuraea</taxon>
    </lineage>
</organism>
<dbReference type="Proteomes" id="UP000530928">
    <property type="component" value="Unassembled WGS sequence"/>
</dbReference>
<accession>A0A7W0CLT2</accession>
<comment type="caution">
    <text evidence="1">The sequence shown here is derived from an EMBL/GenBank/DDBJ whole genome shotgun (WGS) entry which is preliminary data.</text>
</comment>
<dbReference type="EMBL" id="JACDUR010000005">
    <property type="protein sequence ID" value="MBA2893461.1"/>
    <property type="molecule type" value="Genomic_DNA"/>
</dbReference>
<evidence type="ECO:0000313" key="2">
    <source>
        <dbReference type="Proteomes" id="UP000530928"/>
    </source>
</evidence>
<evidence type="ECO:0000313" key="1">
    <source>
        <dbReference type="EMBL" id="MBA2893461.1"/>
    </source>
</evidence>
<proteinExistence type="predicted"/>
<keyword evidence="1" id="KW-0808">Transferase</keyword>
<reference evidence="1 2" key="1">
    <citation type="submission" date="2020-07" db="EMBL/GenBank/DDBJ databases">
        <title>Genomic Encyclopedia of Type Strains, Phase IV (KMG-IV): sequencing the most valuable type-strain genomes for metagenomic binning, comparative biology and taxonomic classification.</title>
        <authorList>
            <person name="Goeker M."/>
        </authorList>
    </citation>
    <scope>NUCLEOTIDE SEQUENCE [LARGE SCALE GENOMIC DNA]</scope>
    <source>
        <strain evidence="1 2">DSM 45533</strain>
    </source>
</reference>
<protein>
    <submittedName>
        <fullName evidence="1">Lincosamide nucleotidyltransferase A/C/D/E</fullName>
    </submittedName>
</protein>
<dbReference type="Gene3D" id="3.30.460.40">
    <property type="match status" value="1"/>
</dbReference>
<dbReference type="AlphaFoldDB" id="A0A7W0CLT2"/>